<proteinExistence type="predicted"/>
<reference evidence="1" key="1">
    <citation type="submission" date="2018-02" db="EMBL/GenBank/DDBJ databases">
        <title>Rhizophora mucronata_Transcriptome.</title>
        <authorList>
            <person name="Meera S.P."/>
            <person name="Sreeshan A."/>
            <person name="Augustine A."/>
        </authorList>
    </citation>
    <scope>NUCLEOTIDE SEQUENCE</scope>
    <source>
        <tissue evidence="1">Leaf</tissue>
    </source>
</reference>
<dbReference type="AlphaFoldDB" id="A0A2P2IZB5"/>
<organism evidence="1">
    <name type="scientific">Rhizophora mucronata</name>
    <name type="common">Asiatic mangrove</name>
    <dbReference type="NCBI Taxonomy" id="61149"/>
    <lineage>
        <taxon>Eukaryota</taxon>
        <taxon>Viridiplantae</taxon>
        <taxon>Streptophyta</taxon>
        <taxon>Embryophyta</taxon>
        <taxon>Tracheophyta</taxon>
        <taxon>Spermatophyta</taxon>
        <taxon>Magnoliopsida</taxon>
        <taxon>eudicotyledons</taxon>
        <taxon>Gunneridae</taxon>
        <taxon>Pentapetalae</taxon>
        <taxon>rosids</taxon>
        <taxon>fabids</taxon>
        <taxon>Malpighiales</taxon>
        <taxon>Rhizophoraceae</taxon>
        <taxon>Rhizophora</taxon>
    </lineage>
</organism>
<accession>A0A2P2IZB5</accession>
<evidence type="ECO:0000313" key="1">
    <source>
        <dbReference type="EMBL" id="MBW86541.1"/>
    </source>
</evidence>
<name>A0A2P2IZB5_RHIMU</name>
<protein>
    <submittedName>
        <fullName evidence="1">Uncharacterized protein</fullName>
    </submittedName>
</protein>
<dbReference type="EMBL" id="GGEC01006058">
    <property type="protein sequence ID" value="MBW86541.1"/>
    <property type="molecule type" value="Transcribed_RNA"/>
</dbReference>
<sequence length="50" mass="5862">MPIKLYFYKLNTYTGVLVKFCSVRHLLPVDPVSIQYFNIEILSSKRLNKA</sequence>